<dbReference type="AlphaFoldDB" id="F6VVK4"/>
<dbReference type="Gene3D" id="3.30.40.10">
    <property type="entry name" value="Zinc/RING finger domain, C3HC4 (zinc finger)"/>
    <property type="match status" value="1"/>
</dbReference>
<evidence type="ECO:0000313" key="10">
    <source>
        <dbReference type="Proteomes" id="UP000008144"/>
    </source>
</evidence>
<dbReference type="GO" id="GO:0043066">
    <property type="term" value="P:negative regulation of apoptotic process"/>
    <property type="evidence" value="ECO:0000318"/>
    <property type="project" value="GO_Central"/>
</dbReference>
<proteinExistence type="inferred from homology"/>
<dbReference type="PANTHER" id="PTHR10044:SF139">
    <property type="entry name" value="DEATH-ASSOCIATED INHIBITOR OF APOPTOSIS 2"/>
    <property type="match status" value="1"/>
</dbReference>
<feature type="region of interest" description="Disordered" evidence="7">
    <location>
        <begin position="542"/>
        <end position="579"/>
    </location>
</feature>
<dbReference type="OMA" id="NENCQSE"/>
<dbReference type="InterPro" id="IPR050784">
    <property type="entry name" value="IAP"/>
</dbReference>
<dbReference type="FunCoup" id="F6VVK4">
    <property type="interactions" value="163"/>
</dbReference>
<dbReference type="Ensembl" id="ENSCINT00000000049.3">
    <property type="protein sequence ID" value="ENSCINP00000000049.3"/>
    <property type="gene ID" value="ENSCING00000002533.3"/>
</dbReference>
<dbReference type="InParanoid" id="F6VVK4"/>
<keyword evidence="3" id="KW-0479">Metal-binding</keyword>
<dbReference type="FunFam" id="1.10.1170.10:FF:000022">
    <property type="entry name" value="Zinc finger protein"/>
    <property type="match status" value="1"/>
</dbReference>
<dbReference type="GO" id="GO:0061630">
    <property type="term" value="F:ubiquitin protein ligase activity"/>
    <property type="evidence" value="ECO:0000318"/>
    <property type="project" value="GO_Central"/>
</dbReference>
<keyword evidence="4 6" id="KW-0863">Zinc-finger</keyword>
<dbReference type="FunFam" id="3.30.40.10:FF:000184">
    <property type="entry name" value="Baculoviral IAP repeat containing 2"/>
    <property type="match status" value="1"/>
</dbReference>
<accession>F6VVK4</accession>
<comment type="similarity">
    <text evidence="1">Belongs to the IAP family.</text>
</comment>
<feature type="compositionally biased region" description="Low complexity" evidence="7">
    <location>
        <begin position="547"/>
        <end position="563"/>
    </location>
</feature>
<dbReference type="InterPro" id="IPR013083">
    <property type="entry name" value="Znf_RING/FYVE/PHD"/>
</dbReference>
<dbReference type="GO" id="GO:0051726">
    <property type="term" value="P:regulation of cell cycle"/>
    <property type="evidence" value="ECO:0000318"/>
    <property type="project" value="GO_Central"/>
</dbReference>
<dbReference type="Pfam" id="PF13920">
    <property type="entry name" value="zf-C3HC4_3"/>
    <property type="match status" value="1"/>
</dbReference>
<evidence type="ECO:0000256" key="7">
    <source>
        <dbReference type="SAM" id="MobiDB-lite"/>
    </source>
</evidence>
<evidence type="ECO:0000256" key="2">
    <source>
        <dbReference type="ARBA" id="ARBA00022703"/>
    </source>
</evidence>
<dbReference type="FunFam" id="1.10.8.10:FF:000257">
    <property type="entry name" value="Zinc finger protein"/>
    <property type="match status" value="1"/>
</dbReference>
<dbReference type="GO" id="GO:0005634">
    <property type="term" value="C:nucleus"/>
    <property type="evidence" value="ECO:0000318"/>
    <property type="project" value="GO_Central"/>
</dbReference>
<evidence type="ECO:0000259" key="8">
    <source>
        <dbReference type="PROSITE" id="PS50089"/>
    </source>
</evidence>
<sequence>MPENSIKNIKLFWDGIYKTALPIYYIGLLLSNVGWDSYYRKQPQLVCVDLNNNNRQKSQLSFVEILMLKLSTMEKETDVNACFPCEPTVYIVRDAVYRSCEEFIYVAGCSNFKTCVHLCSEEFKDRSKDAYLHLLLSSAVEQGETSRSKTIPFKNLLAANFVVNHLPDSSFYRVLESTSNNLLKYQEFLEFCCYLLNRNNFHCAFALSLSNQIDPILLEKKRKQAVYFLRNQLNHKSPKNNQELEVLNECTKLIGSAELNKMTNNQRNVINLKSVRVFCFPNEQNIKDDGSSVNVAKDPPGQRSFYIPPGDSAMESYRLSTFMKYPQDTPVNPRHLATAGLYFTGYKDRVKCFCCGLATEQWQFGDDEKSPRWHRSNCEFIQGHDCGNIPIGSWGWIRPDNTARAQPPQPQQHNNIVAGKATSLQGSFSPPLGIPMQTATVVQQRRTPTFQRIELATISSVYHEQVLRSLDLKKEGERMKSFENWPTQNRTVNPSDLARSGFFYLGNLDRVQCFSCGGVLRNWNYGDNITAEHRRHFPHCRMTQGTESNNVPSSSPPEASNAPRRNIQEPPDPSESEQRELEMMFPCQHPVNSHMRHLDSRIVTFDSRWPKNKTQATIQQIAKAGFFYLGERDRVKCWYCNGGLQNWDPDDEPWTEHAKWFPTCEFLIRSKGPDFVHHMVSLYPNLPRPILQTAQGANGSQSSGTSSAPIIIDPQVEKRKLREKLNLEMDRDIVKCVNDMGFELKHIRLCVKRKLEKENIGFSSAQQLIDEILKLNLDEEEEEELDLETDPKEPAAMETEDLTMSMQDRLLELQNERKCKICVDKLSDIVFVPCGHLCVCQACKSKVTRCPICKSKVEKSIRTYMS</sequence>
<evidence type="ECO:0000313" key="9">
    <source>
        <dbReference type="Ensembl" id="ENSCINP00000000049.3"/>
    </source>
</evidence>
<dbReference type="STRING" id="7719.ENSCINP00000000049"/>
<dbReference type="Gene3D" id="1.10.8.10">
    <property type="entry name" value="DNA helicase RuvA subunit, C-terminal domain"/>
    <property type="match status" value="1"/>
</dbReference>
<organism evidence="9 10">
    <name type="scientific">Ciona intestinalis</name>
    <name type="common">Transparent sea squirt</name>
    <name type="synonym">Ascidia intestinalis</name>
    <dbReference type="NCBI Taxonomy" id="7719"/>
    <lineage>
        <taxon>Eukaryota</taxon>
        <taxon>Metazoa</taxon>
        <taxon>Chordata</taxon>
        <taxon>Tunicata</taxon>
        <taxon>Ascidiacea</taxon>
        <taxon>Phlebobranchia</taxon>
        <taxon>Cionidae</taxon>
        <taxon>Ciona</taxon>
    </lineage>
</organism>
<keyword evidence="10" id="KW-1185">Reference proteome</keyword>
<evidence type="ECO:0000256" key="3">
    <source>
        <dbReference type="ARBA" id="ARBA00022723"/>
    </source>
</evidence>
<protein>
    <submittedName>
        <fullName evidence="9">Zinc finger protein</fullName>
    </submittedName>
</protein>
<dbReference type="InterPro" id="IPR001841">
    <property type="entry name" value="Znf_RING"/>
</dbReference>
<evidence type="ECO:0000256" key="4">
    <source>
        <dbReference type="ARBA" id="ARBA00022771"/>
    </source>
</evidence>
<dbReference type="InterPro" id="IPR001370">
    <property type="entry name" value="BIR_rpt"/>
</dbReference>
<dbReference type="Pfam" id="PF00653">
    <property type="entry name" value="BIR"/>
    <property type="match status" value="3"/>
</dbReference>
<dbReference type="GO" id="GO:0008270">
    <property type="term" value="F:zinc ion binding"/>
    <property type="evidence" value="ECO:0007669"/>
    <property type="project" value="UniProtKB-KW"/>
</dbReference>
<dbReference type="Gene3D" id="1.10.1170.10">
    <property type="entry name" value="Inhibitor Of Apoptosis Protein (2mihbC-IAP-1), Chain A"/>
    <property type="match status" value="3"/>
</dbReference>
<dbReference type="SMART" id="SM00238">
    <property type="entry name" value="BIR"/>
    <property type="match status" value="3"/>
</dbReference>
<dbReference type="GO" id="GO:0043027">
    <property type="term" value="F:cysteine-type endopeptidase inhibitor activity involved in apoptotic process"/>
    <property type="evidence" value="ECO:0000318"/>
    <property type="project" value="GO_Central"/>
</dbReference>
<feature type="domain" description="RING-type" evidence="8">
    <location>
        <begin position="819"/>
        <end position="854"/>
    </location>
</feature>
<dbReference type="PROSITE" id="PS50143">
    <property type="entry name" value="BIR_REPEAT_2"/>
    <property type="match status" value="3"/>
</dbReference>
<dbReference type="GeneTree" id="ENSGT00940000164164"/>
<evidence type="ECO:0000256" key="5">
    <source>
        <dbReference type="ARBA" id="ARBA00022833"/>
    </source>
</evidence>
<keyword evidence="5" id="KW-0862">Zinc</keyword>
<name>F6VVK4_CIOIN</name>
<dbReference type="GO" id="GO:0005737">
    <property type="term" value="C:cytoplasm"/>
    <property type="evidence" value="ECO:0000318"/>
    <property type="project" value="GO_Central"/>
</dbReference>
<keyword evidence="2" id="KW-0053">Apoptosis</keyword>
<evidence type="ECO:0000256" key="1">
    <source>
        <dbReference type="ARBA" id="ARBA00006672"/>
    </source>
</evidence>
<dbReference type="GO" id="GO:0031398">
    <property type="term" value="P:positive regulation of protein ubiquitination"/>
    <property type="evidence" value="ECO:0000318"/>
    <property type="project" value="GO_Central"/>
</dbReference>
<evidence type="ECO:0000256" key="6">
    <source>
        <dbReference type="PROSITE-ProRule" id="PRU00175"/>
    </source>
</evidence>
<dbReference type="FunFam" id="1.10.1170.10:FF:000024">
    <property type="entry name" value="baculoviral IAP repeat-containing protein 3"/>
    <property type="match status" value="1"/>
</dbReference>
<dbReference type="CDD" id="cd00022">
    <property type="entry name" value="BIR"/>
    <property type="match status" value="3"/>
</dbReference>
<dbReference type="FunFam" id="1.10.1170.10:FF:000003">
    <property type="entry name" value="E3 ubiquitin-protein ligase XIAP"/>
    <property type="match status" value="1"/>
</dbReference>
<dbReference type="SUPFAM" id="SSF57924">
    <property type="entry name" value="Inhibitor of apoptosis (IAP) repeat"/>
    <property type="match status" value="3"/>
</dbReference>
<dbReference type="HOGENOM" id="CLU_016347_1_1_1"/>
<reference evidence="10" key="1">
    <citation type="journal article" date="2002" name="Science">
        <title>The draft genome of Ciona intestinalis: insights into chordate and vertebrate origins.</title>
        <authorList>
            <person name="Dehal P."/>
            <person name="Satou Y."/>
            <person name="Campbell R.K."/>
            <person name="Chapman J."/>
            <person name="Degnan B."/>
            <person name="De Tomaso A."/>
            <person name="Davidson B."/>
            <person name="Di Gregorio A."/>
            <person name="Gelpke M."/>
            <person name="Goodstein D.M."/>
            <person name="Harafuji N."/>
            <person name="Hastings K.E."/>
            <person name="Ho I."/>
            <person name="Hotta K."/>
            <person name="Huang W."/>
            <person name="Kawashima T."/>
            <person name="Lemaire P."/>
            <person name="Martinez D."/>
            <person name="Meinertzhagen I.A."/>
            <person name="Necula S."/>
            <person name="Nonaka M."/>
            <person name="Putnam N."/>
            <person name="Rash S."/>
            <person name="Saiga H."/>
            <person name="Satake M."/>
            <person name="Terry A."/>
            <person name="Yamada L."/>
            <person name="Wang H.G."/>
            <person name="Awazu S."/>
            <person name="Azumi K."/>
            <person name="Boore J."/>
            <person name="Branno M."/>
            <person name="Chin-Bow S."/>
            <person name="DeSantis R."/>
            <person name="Doyle S."/>
            <person name="Francino P."/>
            <person name="Keys D.N."/>
            <person name="Haga S."/>
            <person name="Hayashi H."/>
            <person name="Hino K."/>
            <person name="Imai K.S."/>
            <person name="Inaba K."/>
            <person name="Kano S."/>
            <person name="Kobayashi K."/>
            <person name="Kobayashi M."/>
            <person name="Lee B.I."/>
            <person name="Makabe K.W."/>
            <person name="Manohar C."/>
            <person name="Matassi G."/>
            <person name="Medina M."/>
            <person name="Mochizuki Y."/>
            <person name="Mount S."/>
            <person name="Morishita T."/>
            <person name="Miura S."/>
            <person name="Nakayama A."/>
            <person name="Nishizaka S."/>
            <person name="Nomoto H."/>
            <person name="Ohta F."/>
            <person name="Oishi K."/>
            <person name="Rigoutsos I."/>
            <person name="Sano M."/>
            <person name="Sasaki A."/>
            <person name="Sasakura Y."/>
            <person name="Shoguchi E."/>
            <person name="Shin-i T."/>
            <person name="Spagnuolo A."/>
            <person name="Stainier D."/>
            <person name="Suzuki M.M."/>
            <person name="Tassy O."/>
            <person name="Takatori N."/>
            <person name="Tokuoka M."/>
            <person name="Yagi K."/>
            <person name="Yoshizaki F."/>
            <person name="Wada S."/>
            <person name="Zhang C."/>
            <person name="Hyatt P.D."/>
            <person name="Larimer F."/>
            <person name="Detter C."/>
            <person name="Doggett N."/>
            <person name="Glavina T."/>
            <person name="Hawkins T."/>
            <person name="Richardson P."/>
            <person name="Lucas S."/>
            <person name="Kohara Y."/>
            <person name="Levine M."/>
            <person name="Satoh N."/>
            <person name="Rokhsar D.S."/>
        </authorList>
    </citation>
    <scope>NUCLEOTIDE SEQUENCE [LARGE SCALE GENOMIC DNA]</scope>
</reference>
<dbReference type="GO" id="GO:0006915">
    <property type="term" value="P:apoptotic process"/>
    <property type="evidence" value="ECO:0007669"/>
    <property type="project" value="UniProtKB-KW"/>
</dbReference>
<dbReference type="PROSITE" id="PS50089">
    <property type="entry name" value="ZF_RING_2"/>
    <property type="match status" value="1"/>
</dbReference>
<dbReference type="PROSITE" id="PS01282">
    <property type="entry name" value="BIR_REPEAT_1"/>
    <property type="match status" value="1"/>
</dbReference>
<reference evidence="9" key="2">
    <citation type="submission" date="2025-08" db="UniProtKB">
        <authorList>
            <consortium name="Ensembl"/>
        </authorList>
    </citation>
    <scope>IDENTIFICATION</scope>
</reference>
<dbReference type="PANTHER" id="PTHR10044">
    <property type="entry name" value="INHIBITOR OF APOPTOSIS"/>
    <property type="match status" value="1"/>
</dbReference>
<dbReference type="Proteomes" id="UP000008144">
    <property type="component" value="Unassembled WGS sequence"/>
</dbReference>
<reference evidence="9" key="3">
    <citation type="submission" date="2025-09" db="UniProtKB">
        <authorList>
            <consortium name="Ensembl"/>
        </authorList>
    </citation>
    <scope>IDENTIFICATION</scope>
</reference>
<dbReference type="FunFam" id="1.10.1170.10:FF:000002">
    <property type="entry name" value="Baculoviral IAP repeat containing 7"/>
    <property type="match status" value="1"/>
</dbReference>
<gene>
    <name evidence="9" type="primary">zf(ring)-24</name>
</gene>